<evidence type="ECO:0000256" key="7">
    <source>
        <dbReference type="ARBA" id="ARBA00022840"/>
    </source>
</evidence>
<evidence type="ECO:0000259" key="18">
    <source>
        <dbReference type="PROSITE" id="PS50894"/>
    </source>
</evidence>
<dbReference type="SMART" id="SM00387">
    <property type="entry name" value="HATPase_c"/>
    <property type="match status" value="1"/>
</dbReference>
<evidence type="ECO:0000259" key="16">
    <source>
        <dbReference type="PROSITE" id="PS50112"/>
    </source>
</evidence>
<evidence type="ECO:0000313" key="19">
    <source>
        <dbReference type="EMBL" id="BBL70030.1"/>
    </source>
</evidence>
<evidence type="ECO:0000256" key="2">
    <source>
        <dbReference type="ARBA" id="ARBA00012438"/>
    </source>
</evidence>
<sequence length="1163" mass="126462">MQAARDAGAEILIVDDNRAQVEPLRLLLEGQGYRVTATANGKQALAAALSRKPALLVSDIVIPELDGYGLCRAIKSDDKLKDVPVILLTSLADPHDVIRGLECGADNFIRKPYDGDYLLSRIRSLLMNVELRNSRDTQHGVEVDIGGGKHLITAERQQILDLLISTYEQAVRFNNELMQRDRDLVDCNQVLSGLYRVADGLNHADTELAVAETVLTRALELPGIQGGCIWLREGESGFRLAASCNLSLPQGQDTFEGVCACQHKLLSGELDRAVNIIECERLVMAKGAAPSSCHHASIPLWTPGRSALGIMNLVGSGDGLFNEMMLKMLFGIGNQVAVALERARLHERLERLVEERTAKLAAEVAQRRLVQEEQSRLAAIVEATPDLVATVGLDGRVLYFNPAARQLLGFDAEFVPFAVNLFDTHPAWASQLIRQEAIPYALEHGTWSGETALLGRDGQEIPMLQVIIAHRSHDGTVGYLSTIARDIGKRKQTEAALLQLNEELESKVAARTADLELARRAAEEANRAKSAFLASMSHEIRTPMNGVIGMVDVLHQTSLKGHQVEMVELIRDSAYALLGIIDDILDFSKIEAGKLEIEHVLMSPVEVVEKACDMLDRLAEKKGVELTLFTDPALPGQVLGDPGRLRQILVNLVNNAIKFSSGQEQQGKVSIRALLAEQDPERIVIEVRVADNGIGMDREVQARLFAPFVQADASTTRRFGGTGLGLAIVRHLVALKGGEIAVQSEPGQGSVFSVRLPFALPADQAEAADDGPPVAGLSCLLVGGPDGLAGDFAAYLKATEARVEWTPDLAAAMRWAETCPPGVWVWVIDFGSEHGRPEDLRAASRARPDVDCRLVVIERGQRRRIRRLKDPERVMVDGNVLNRRTFLRAVAIAAGRLWEDSDAATTGGEETSFQPPSREEALRQGRLILIAEDNDTNQKVILQQLALLGYAADVAANGGEALERWQSGDYALLLTDLHMPEMDGYELTGAIRAAEQDSRRMPIVALTANALRGEAEHCRAVGMDDYLSKPARLSDLKAMLEKWLPNADEIPAPAIKPVDVSVLQQLVGDDPAIINEFLRDFRLSAAKIAAELRAACLDGQAERAGAAAHKLKSSSRSVGAMALGELCAELEQAGKAGRMEALSDLLPRFEAEISAVEQYLAAL</sequence>
<feature type="domain" description="Response regulatory" evidence="15">
    <location>
        <begin position="10"/>
        <end position="126"/>
    </location>
</feature>
<dbReference type="PROSITE" id="PS50112">
    <property type="entry name" value="PAS"/>
    <property type="match status" value="1"/>
</dbReference>
<evidence type="ECO:0000256" key="8">
    <source>
        <dbReference type="ARBA" id="ARBA00023012"/>
    </source>
</evidence>
<evidence type="ECO:0000313" key="20">
    <source>
        <dbReference type="Proteomes" id="UP000824988"/>
    </source>
</evidence>
<evidence type="ECO:0000256" key="5">
    <source>
        <dbReference type="ARBA" id="ARBA00022741"/>
    </source>
</evidence>
<dbReference type="Pfam" id="PF13185">
    <property type="entry name" value="GAF_2"/>
    <property type="match status" value="1"/>
</dbReference>
<gene>
    <name evidence="19" type="ORF">MoryE10_06360</name>
</gene>
<dbReference type="PROSITE" id="PS50109">
    <property type="entry name" value="HIS_KIN"/>
    <property type="match status" value="1"/>
</dbReference>
<comment type="subunit">
    <text evidence="9">At low DSF concentrations, interacts with RpfF.</text>
</comment>
<feature type="modified residue" description="Phosphohistidine" evidence="11">
    <location>
        <position position="1109"/>
    </location>
</feature>
<dbReference type="FunFam" id="3.30.565.10:FF:000010">
    <property type="entry name" value="Sensor histidine kinase RcsC"/>
    <property type="match status" value="1"/>
</dbReference>
<feature type="modified residue" description="4-aspartylphosphate" evidence="12">
    <location>
        <position position="59"/>
    </location>
</feature>
<evidence type="ECO:0000256" key="4">
    <source>
        <dbReference type="ARBA" id="ARBA00022679"/>
    </source>
</evidence>
<dbReference type="InterPro" id="IPR013656">
    <property type="entry name" value="PAS_4"/>
</dbReference>
<dbReference type="CDD" id="cd00088">
    <property type="entry name" value="HPT"/>
    <property type="match status" value="1"/>
</dbReference>
<evidence type="ECO:0000256" key="10">
    <source>
        <dbReference type="ARBA" id="ARBA00068150"/>
    </source>
</evidence>
<keyword evidence="20" id="KW-1185">Reference proteome</keyword>
<evidence type="ECO:0000256" key="13">
    <source>
        <dbReference type="SAM" id="Coils"/>
    </source>
</evidence>
<dbReference type="FunFam" id="1.10.287.130:FF:000002">
    <property type="entry name" value="Two-component osmosensing histidine kinase"/>
    <property type="match status" value="1"/>
</dbReference>
<accession>A0A8D4VPC6</accession>
<protein>
    <recommendedName>
        <fullName evidence="10">Sensory/regulatory protein RpfC</fullName>
        <ecNumber evidence="2">2.7.13.3</ecNumber>
    </recommendedName>
</protein>
<dbReference type="PROSITE" id="PS50113">
    <property type="entry name" value="PAC"/>
    <property type="match status" value="1"/>
</dbReference>
<keyword evidence="4" id="KW-0808">Transferase</keyword>
<dbReference type="RefSeq" id="WP_221048184.1">
    <property type="nucleotide sequence ID" value="NZ_AP019782.1"/>
</dbReference>
<dbReference type="Pfam" id="PF01627">
    <property type="entry name" value="Hpt"/>
    <property type="match status" value="1"/>
</dbReference>
<dbReference type="NCBIfam" id="TIGR00229">
    <property type="entry name" value="sensory_box"/>
    <property type="match status" value="1"/>
</dbReference>
<feature type="domain" description="HPt" evidence="18">
    <location>
        <begin position="1070"/>
        <end position="1163"/>
    </location>
</feature>
<dbReference type="CDD" id="cd17546">
    <property type="entry name" value="REC_hyHK_CKI1_RcsC-like"/>
    <property type="match status" value="1"/>
</dbReference>
<dbReference type="InterPro" id="IPR003594">
    <property type="entry name" value="HATPase_dom"/>
</dbReference>
<dbReference type="InterPro" id="IPR003661">
    <property type="entry name" value="HisK_dim/P_dom"/>
</dbReference>
<feature type="domain" description="Response regulatory" evidence="15">
    <location>
        <begin position="927"/>
        <end position="1044"/>
    </location>
</feature>
<dbReference type="SMART" id="SM00388">
    <property type="entry name" value="HisKA"/>
    <property type="match status" value="1"/>
</dbReference>
<evidence type="ECO:0000256" key="12">
    <source>
        <dbReference type="PROSITE-ProRule" id="PRU00169"/>
    </source>
</evidence>
<dbReference type="InterPro" id="IPR005467">
    <property type="entry name" value="His_kinase_dom"/>
</dbReference>
<dbReference type="PROSITE" id="PS50894">
    <property type="entry name" value="HPT"/>
    <property type="match status" value="1"/>
</dbReference>
<evidence type="ECO:0000259" key="15">
    <source>
        <dbReference type="PROSITE" id="PS50110"/>
    </source>
</evidence>
<feature type="domain" description="PAS" evidence="16">
    <location>
        <begin position="373"/>
        <end position="413"/>
    </location>
</feature>
<feature type="domain" description="Histidine kinase" evidence="14">
    <location>
        <begin position="535"/>
        <end position="760"/>
    </location>
</feature>
<keyword evidence="5" id="KW-0547">Nucleotide-binding</keyword>
<evidence type="ECO:0000256" key="3">
    <source>
        <dbReference type="ARBA" id="ARBA00022553"/>
    </source>
</evidence>
<dbReference type="KEGG" id="moz:MoryE10_06360"/>
<evidence type="ECO:0000256" key="1">
    <source>
        <dbReference type="ARBA" id="ARBA00000085"/>
    </source>
</evidence>
<dbReference type="InterPro" id="IPR008207">
    <property type="entry name" value="Sig_transdc_His_kin_Hpt_dom"/>
</dbReference>
<proteinExistence type="predicted"/>
<feature type="coiled-coil region" evidence="13">
    <location>
        <begin position="490"/>
        <end position="521"/>
    </location>
</feature>
<dbReference type="InterPro" id="IPR003018">
    <property type="entry name" value="GAF"/>
</dbReference>
<organism evidence="19 20">
    <name type="scientific">Methylogaea oryzae</name>
    <dbReference type="NCBI Taxonomy" id="1295382"/>
    <lineage>
        <taxon>Bacteria</taxon>
        <taxon>Pseudomonadati</taxon>
        <taxon>Pseudomonadota</taxon>
        <taxon>Gammaproteobacteria</taxon>
        <taxon>Methylococcales</taxon>
        <taxon>Methylococcaceae</taxon>
        <taxon>Methylogaea</taxon>
    </lineage>
</organism>
<dbReference type="EC" id="2.7.13.3" evidence="2"/>
<dbReference type="CDD" id="cd00082">
    <property type="entry name" value="HisKA"/>
    <property type="match status" value="1"/>
</dbReference>
<dbReference type="AlphaFoldDB" id="A0A8D4VPC6"/>
<comment type="catalytic activity">
    <reaction evidence="1">
        <text>ATP + protein L-histidine = ADP + protein N-phospho-L-histidine.</text>
        <dbReference type="EC" id="2.7.13.3"/>
    </reaction>
</comment>
<dbReference type="CDD" id="cd16922">
    <property type="entry name" value="HATPase_EvgS-ArcB-TorS-like"/>
    <property type="match status" value="1"/>
</dbReference>
<dbReference type="InterPro" id="IPR000014">
    <property type="entry name" value="PAS"/>
</dbReference>
<dbReference type="GO" id="GO:0000155">
    <property type="term" value="F:phosphorelay sensor kinase activity"/>
    <property type="evidence" value="ECO:0007669"/>
    <property type="project" value="InterPro"/>
</dbReference>
<dbReference type="CDD" id="cd00130">
    <property type="entry name" value="PAS"/>
    <property type="match status" value="1"/>
</dbReference>
<keyword evidence="6" id="KW-0418">Kinase</keyword>
<dbReference type="PROSITE" id="PS50110">
    <property type="entry name" value="RESPONSE_REGULATORY"/>
    <property type="match status" value="2"/>
</dbReference>
<keyword evidence="13" id="KW-0175">Coiled coil</keyword>
<evidence type="ECO:0000256" key="11">
    <source>
        <dbReference type="PROSITE-ProRule" id="PRU00110"/>
    </source>
</evidence>
<dbReference type="Pfam" id="PF00512">
    <property type="entry name" value="HisKA"/>
    <property type="match status" value="1"/>
</dbReference>
<dbReference type="PANTHER" id="PTHR45339">
    <property type="entry name" value="HYBRID SIGNAL TRANSDUCTION HISTIDINE KINASE J"/>
    <property type="match status" value="1"/>
</dbReference>
<evidence type="ECO:0000256" key="6">
    <source>
        <dbReference type="ARBA" id="ARBA00022777"/>
    </source>
</evidence>
<keyword evidence="8" id="KW-0902">Two-component regulatory system</keyword>
<feature type="domain" description="PAC" evidence="17">
    <location>
        <begin position="447"/>
        <end position="499"/>
    </location>
</feature>
<dbReference type="Pfam" id="PF00072">
    <property type="entry name" value="Response_reg"/>
    <property type="match status" value="2"/>
</dbReference>
<reference evidence="19" key="1">
    <citation type="submission" date="2019-06" db="EMBL/GenBank/DDBJ databases">
        <title>Complete genome sequence of Methylogaea oryzae strain JCM16910.</title>
        <authorList>
            <person name="Asakawa S."/>
        </authorList>
    </citation>
    <scope>NUCLEOTIDE SEQUENCE</scope>
    <source>
        <strain evidence="19">E10</strain>
    </source>
</reference>
<evidence type="ECO:0000256" key="9">
    <source>
        <dbReference type="ARBA" id="ARBA00064003"/>
    </source>
</evidence>
<dbReference type="SMART" id="SM00448">
    <property type="entry name" value="REC"/>
    <property type="match status" value="2"/>
</dbReference>
<evidence type="ECO:0000259" key="17">
    <source>
        <dbReference type="PROSITE" id="PS50113"/>
    </source>
</evidence>
<dbReference type="Pfam" id="PF02518">
    <property type="entry name" value="HATPase_c"/>
    <property type="match status" value="1"/>
</dbReference>
<feature type="modified residue" description="4-aspartylphosphate" evidence="12">
    <location>
        <position position="976"/>
    </location>
</feature>
<dbReference type="Pfam" id="PF08448">
    <property type="entry name" value="PAS_4"/>
    <property type="match status" value="1"/>
</dbReference>
<dbReference type="PANTHER" id="PTHR45339:SF1">
    <property type="entry name" value="HYBRID SIGNAL TRANSDUCTION HISTIDINE KINASE J"/>
    <property type="match status" value="1"/>
</dbReference>
<evidence type="ECO:0000259" key="14">
    <source>
        <dbReference type="PROSITE" id="PS50109"/>
    </source>
</evidence>
<name>A0A8D4VPC6_9GAMM</name>
<keyword evidence="3 12" id="KW-0597">Phosphoprotein</keyword>
<dbReference type="EMBL" id="AP019782">
    <property type="protein sequence ID" value="BBL70030.1"/>
    <property type="molecule type" value="Genomic_DNA"/>
</dbReference>
<dbReference type="InterPro" id="IPR001789">
    <property type="entry name" value="Sig_transdc_resp-reg_receiver"/>
</dbReference>
<dbReference type="GO" id="GO:0005524">
    <property type="term" value="F:ATP binding"/>
    <property type="evidence" value="ECO:0007669"/>
    <property type="project" value="UniProtKB-KW"/>
</dbReference>
<dbReference type="SMART" id="SM00091">
    <property type="entry name" value="PAS"/>
    <property type="match status" value="1"/>
</dbReference>
<dbReference type="InterPro" id="IPR000700">
    <property type="entry name" value="PAS-assoc_C"/>
</dbReference>
<keyword evidence="7" id="KW-0067">ATP-binding</keyword>
<dbReference type="Proteomes" id="UP000824988">
    <property type="component" value="Chromosome"/>
</dbReference>